<feature type="domain" description="F-box/LRR-repeat protein 15/At3g58940/PEG3-like LRR" evidence="2">
    <location>
        <begin position="112"/>
        <end position="334"/>
    </location>
</feature>
<organism evidence="3 4">
    <name type="scientific">Thalictrum thalictroides</name>
    <name type="common">Rue-anemone</name>
    <name type="synonym">Anemone thalictroides</name>
    <dbReference type="NCBI Taxonomy" id="46969"/>
    <lineage>
        <taxon>Eukaryota</taxon>
        <taxon>Viridiplantae</taxon>
        <taxon>Streptophyta</taxon>
        <taxon>Embryophyta</taxon>
        <taxon>Tracheophyta</taxon>
        <taxon>Spermatophyta</taxon>
        <taxon>Magnoliopsida</taxon>
        <taxon>Ranunculales</taxon>
        <taxon>Ranunculaceae</taxon>
        <taxon>Thalictroideae</taxon>
        <taxon>Thalictrum</taxon>
    </lineage>
</organism>
<dbReference type="InterPro" id="IPR032675">
    <property type="entry name" value="LRR_dom_sf"/>
</dbReference>
<dbReference type="AlphaFoldDB" id="A0A7J6WPC5"/>
<dbReference type="Pfam" id="PF08387">
    <property type="entry name" value="FBD"/>
    <property type="match status" value="1"/>
</dbReference>
<dbReference type="SUPFAM" id="SSF81383">
    <property type="entry name" value="F-box domain"/>
    <property type="match status" value="1"/>
</dbReference>
<dbReference type="Gene3D" id="3.80.10.10">
    <property type="entry name" value="Ribonuclease Inhibitor"/>
    <property type="match status" value="1"/>
</dbReference>
<protein>
    <submittedName>
        <fullName evidence="3">F-box/FBD/LRR-repeat protein</fullName>
    </submittedName>
</protein>
<dbReference type="SUPFAM" id="SSF52047">
    <property type="entry name" value="RNI-like"/>
    <property type="match status" value="1"/>
</dbReference>
<dbReference type="InterPro" id="IPR006566">
    <property type="entry name" value="FBD"/>
</dbReference>
<dbReference type="EMBL" id="JABWDY010013242">
    <property type="protein sequence ID" value="KAF5198430.1"/>
    <property type="molecule type" value="Genomic_DNA"/>
</dbReference>
<reference evidence="3 4" key="1">
    <citation type="submission" date="2020-06" db="EMBL/GenBank/DDBJ databases">
        <title>Transcriptomic and genomic resources for Thalictrum thalictroides and T. hernandezii: Facilitating candidate gene discovery in an emerging model plant lineage.</title>
        <authorList>
            <person name="Arias T."/>
            <person name="Riano-Pachon D.M."/>
            <person name="Di Stilio V.S."/>
        </authorList>
    </citation>
    <scope>NUCLEOTIDE SEQUENCE [LARGE SCALE GENOMIC DNA]</scope>
    <source>
        <strain evidence="4">cv. WT478/WT964</strain>
        <tissue evidence="3">Leaves</tissue>
    </source>
</reference>
<dbReference type="OrthoDB" id="1649164at2759"/>
<evidence type="ECO:0000259" key="2">
    <source>
        <dbReference type="Pfam" id="PF24758"/>
    </source>
</evidence>
<comment type="caution">
    <text evidence="3">The sequence shown here is derived from an EMBL/GenBank/DDBJ whole genome shotgun (WGS) entry which is preliminary data.</text>
</comment>
<sequence>MASEYPSGQMARSSQCLDRISTLQIELITCILTFVPIRDAVRTSVLSWDWRYKWMTIPKILIRDSSVPRVSVADREHEKRLVDFVNHVMLLHFDKLYKFDMEIYLESSSNDVDRWIHLLARKLVEEVVLGFSGSRYTVPSTLFSCQYLRQLKLHHCILKSSSRMNGFNSLVDLYLHGVTFTYETIRNLISNSKQLQNLTLIHCDGFDHLSISAPNLRIFNFNGPCWEIFFNCPKLIEAFMGLLPVGTGVMINQFGISKTHMLELILAGLRRVEMLFISEHFMEILAICVAPKKLRTTYYHLRDLSFVINFSNSKLFPIVLCLFRSSPCLQSLTIFGPSIGQFRVVVEDEFGFDFPNEEEIIFPELETITVSEFRGLNNELGFVKFILVNAVKLHTMNIIWYPDVPFDHRRSYILERILQFRRTSTTAVVNIAG</sequence>
<dbReference type="Proteomes" id="UP000554482">
    <property type="component" value="Unassembled WGS sequence"/>
</dbReference>
<name>A0A7J6WPC5_THATH</name>
<dbReference type="PANTHER" id="PTHR31639:SF237">
    <property type="entry name" value="F-BOX DOMAIN-CONTAINING PROTEIN"/>
    <property type="match status" value="1"/>
</dbReference>
<dbReference type="InterPro" id="IPR036047">
    <property type="entry name" value="F-box-like_dom_sf"/>
</dbReference>
<dbReference type="Pfam" id="PF24758">
    <property type="entry name" value="LRR_At5g56370"/>
    <property type="match status" value="1"/>
</dbReference>
<dbReference type="PANTHER" id="PTHR31639">
    <property type="entry name" value="F-BOX PROTEIN-LIKE"/>
    <property type="match status" value="1"/>
</dbReference>
<evidence type="ECO:0000259" key="1">
    <source>
        <dbReference type="Pfam" id="PF08387"/>
    </source>
</evidence>
<keyword evidence="4" id="KW-1185">Reference proteome</keyword>
<feature type="domain" description="FBD" evidence="1">
    <location>
        <begin position="365"/>
        <end position="398"/>
    </location>
</feature>
<evidence type="ECO:0000313" key="3">
    <source>
        <dbReference type="EMBL" id="KAF5198430.1"/>
    </source>
</evidence>
<gene>
    <name evidence="3" type="ORF">FRX31_011982</name>
</gene>
<proteinExistence type="predicted"/>
<dbReference type="InterPro" id="IPR055411">
    <property type="entry name" value="LRR_FXL15/At3g58940/PEG3-like"/>
</dbReference>
<accession>A0A7J6WPC5</accession>
<evidence type="ECO:0000313" key="4">
    <source>
        <dbReference type="Proteomes" id="UP000554482"/>
    </source>
</evidence>